<dbReference type="OrthoDB" id="385187at2157"/>
<dbReference type="PATRIC" id="fig|1705389.3.peg.2919"/>
<evidence type="ECO:0000313" key="2">
    <source>
        <dbReference type="EMBL" id="KOX93261.1"/>
    </source>
</evidence>
<proteinExistence type="predicted"/>
<reference evidence="2 3" key="1">
    <citation type="submission" date="2015-08" db="EMBL/GenBank/DDBJ databases">
        <title>Genomes of Isolates from Cabo Rojo, PR.</title>
        <authorList>
            <person name="Sanchez-Nieves R.L."/>
            <person name="Montalvo-Rodriguez R."/>
        </authorList>
    </citation>
    <scope>NUCLEOTIDE SEQUENCE [LARGE SCALE GENOMIC DNA]</scope>
    <source>
        <strain evidence="2 3">5</strain>
    </source>
</reference>
<dbReference type="Proteomes" id="UP000037747">
    <property type="component" value="Unassembled WGS sequence"/>
</dbReference>
<sequence length="82" mass="8322">MSAVVPFSLSRGVTSQKRLTCIWSANVAGALIASGAASFMFPTGESILQGALAGVTLGIAVIGFVVAFVAGDRMDSLDEVSE</sequence>
<feature type="transmembrane region" description="Helical" evidence="1">
    <location>
        <begin position="47"/>
        <end position="70"/>
    </location>
</feature>
<keyword evidence="1" id="KW-0472">Membrane</keyword>
<evidence type="ECO:0000313" key="3">
    <source>
        <dbReference type="Proteomes" id="UP000037747"/>
    </source>
</evidence>
<protein>
    <submittedName>
        <fullName evidence="2">Uncharacterized protein</fullName>
    </submittedName>
</protein>
<organism evidence="2 3">
    <name type="scientific">Halorubrum tropicale</name>
    <dbReference type="NCBI Taxonomy" id="1765655"/>
    <lineage>
        <taxon>Archaea</taxon>
        <taxon>Methanobacteriati</taxon>
        <taxon>Methanobacteriota</taxon>
        <taxon>Stenosarchaea group</taxon>
        <taxon>Halobacteria</taxon>
        <taxon>Halobacteriales</taxon>
        <taxon>Haloferacaceae</taxon>
        <taxon>Halorubrum</taxon>
    </lineage>
</organism>
<dbReference type="EMBL" id="LIST01000012">
    <property type="protein sequence ID" value="KOX93261.1"/>
    <property type="molecule type" value="Genomic_DNA"/>
</dbReference>
<feature type="transmembrane region" description="Helical" evidence="1">
    <location>
        <begin position="21"/>
        <end position="41"/>
    </location>
</feature>
<dbReference type="STRING" id="1765655.AMR74_16610"/>
<keyword evidence="3" id="KW-1185">Reference proteome</keyword>
<accession>A0A0M9ALS3</accession>
<gene>
    <name evidence="2" type="ORF">AMR74_16610</name>
</gene>
<dbReference type="AlphaFoldDB" id="A0A0M9ALS3"/>
<comment type="caution">
    <text evidence="2">The sequence shown here is derived from an EMBL/GenBank/DDBJ whole genome shotgun (WGS) entry which is preliminary data.</text>
</comment>
<dbReference type="RefSeq" id="WP_053773160.1">
    <property type="nucleotide sequence ID" value="NZ_LIST01000012.1"/>
</dbReference>
<evidence type="ECO:0000256" key="1">
    <source>
        <dbReference type="SAM" id="Phobius"/>
    </source>
</evidence>
<keyword evidence="1" id="KW-1133">Transmembrane helix</keyword>
<name>A0A0M9ALS3_9EURY</name>
<keyword evidence="1" id="KW-0812">Transmembrane</keyword>